<proteinExistence type="predicted"/>
<name>A0A1B7Y8B4_COLHI</name>
<dbReference type="GeneID" id="28866091"/>
<dbReference type="KEGG" id="chig:CH63R_07009"/>
<protein>
    <submittedName>
        <fullName evidence="1">Uncharacterized protein</fullName>
    </submittedName>
</protein>
<evidence type="ECO:0000313" key="2">
    <source>
        <dbReference type="Proteomes" id="UP000092177"/>
    </source>
</evidence>
<gene>
    <name evidence="1" type="ORF">CH63R_07009</name>
</gene>
<reference evidence="2" key="1">
    <citation type="journal article" date="2017" name="BMC Genomics">
        <title>Gapless genome assembly of Colletotrichum higginsianum reveals chromosome structure and association of transposable elements with secondary metabolite gene clusters.</title>
        <authorList>
            <person name="Dallery J.-F."/>
            <person name="Lapalu N."/>
            <person name="Zampounis A."/>
            <person name="Pigne S."/>
            <person name="Luyten I."/>
            <person name="Amselem J."/>
            <person name="Wittenberg A.H.J."/>
            <person name="Zhou S."/>
            <person name="de Queiroz M.V."/>
            <person name="Robin G.P."/>
            <person name="Auger A."/>
            <person name="Hainaut M."/>
            <person name="Henrissat B."/>
            <person name="Kim K.-T."/>
            <person name="Lee Y.-H."/>
            <person name="Lespinet O."/>
            <person name="Schwartz D.C."/>
            <person name="Thon M.R."/>
            <person name="O'Connell R.J."/>
        </authorList>
    </citation>
    <scope>NUCLEOTIDE SEQUENCE [LARGE SCALE GENOMIC DNA]</scope>
    <source>
        <strain evidence="2">IMI 349063</strain>
    </source>
</reference>
<dbReference type="VEuPathDB" id="FungiDB:CH63R_07009"/>
<dbReference type="AlphaFoldDB" id="A0A1B7Y8B4"/>
<comment type="caution">
    <text evidence="1">The sequence shown here is derived from an EMBL/GenBank/DDBJ whole genome shotgun (WGS) entry which is preliminary data.</text>
</comment>
<organism evidence="1 2">
    <name type="scientific">Colletotrichum higginsianum (strain IMI 349063)</name>
    <name type="common">Crucifer anthracnose fungus</name>
    <dbReference type="NCBI Taxonomy" id="759273"/>
    <lineage>
        <taxon>Eukaryota</taxon>
        <taxon>Fungi</taxon>
        <taxon>Dikarya</taxon>
        <taxon>Ascomycota</taxon>
        <taxon>Pezizomycotina</taxon>
        <taxon>Sordariomycetes</taxon>
        <taxon>Hypocreomycetidae</taxon>
        <taxon>Glomerellales</taxon>
        <taxon>Glomerellaceae</taxon>
        <taxon>Colletotrichum</taxon>
        <taxon>Colletotrichum destructivum species complex</taxon>
    </lineage>
</organism>
<dbReference type="Proteomes" id="UP000092177">
    <property type="component" value="Chromosome 5"/>
</dbReference>
<evidence type="ECO:0000313" key="1">
    <source>
        <dbReference type="EMBL" id="OBR08244.1"/>
    </source>
</evidence>
<dbReference type="EMBL" id="LTAN01000005">
    <property type="protein sequence ID" value="OBR08244.1"/>
    <property type="molecule type" value="Genomic_DNA"/>
</dbReference>
<keyword evidence="2" id="KW-1185">Reference proteome</keyword>
<dbReference type="RefSeq" id="XP_018156762.1">
    <property type="nucleotide sequence ID" value="XM_018301984.1"/>
</dbReference>
<accession>A0A1B7Y8B4</accession>
<sequence length="187" mass="21059">MPTGATGPSPTSTRQAFETLPFVDIVHLTGGDSFVCQAMCNQVLARRCFFLRNAICSCITDAVDVTFAASPAPAESLCTTPCLNQPPAANFDAIVDGIAVYHVYGQDALRLASSSSTINGRDDHSGYDVYYRCIVYDNGIHGHVVHFFYRRYNVCVIYSRIHTRTYFVYCRYNICNVYYRYYSYHSK</sequence>